<dbReference type="GO" id="GO:0042554">
    <property type="term" value="P:superoxide anion generation"/>
    <property type="evidence" value="ECO:0007669"/>
    <property type="project" value="TreeGrafter"/>
</dbReference>
<evidence type="ECO:0000256" key="3">
    <source>
        <dbReference type="ARBA" id="ARBA00022803"/>
    </source>
</evidence>
<dbReference type="PANTHER" id="PTHR15175">
    <property type="entry name" value="NEUTROPHIL CYTOSOLIC FACTOR 2, NEUTROPHIL NADPH OXIDASE FACTOR 2"/>
    <property type="match status" value="1"/>
</dbReference>
<dbReference type="Pfam" id="PF00018">
    <property type="entry name" value="SH3_1"/>
    <property type="match status" value="1"/>
</dbReference>
<dbReference type="Proteomes" id="UP000812440">
    <property type="component" value="Chromosome 8_10"/>
</dbReference>
<keyword evidence="1 4" id="KW-0728">SH3 domain</keyword>
<evidence type="ECO:0000313" key="7">
    <source>
        <dbReference type="EMBL" id="KAG8447412.1"/>
    </source>
</evidence>
<dbReference type="InterPro" id="IPR053793">
    <property type="entry name" value="PB1-like"/>
</dbReference>
<dbReference type="InterPro" id="IPR001452">
    <property type="entry name" value="SH3_domain"/>
</dbReference>
<sequence>MTVNRNINFPELQDALRSKLKEEGEKMAAHLSYKDPDGRGPIPVNSESDLQRIWQLYEDKHLTLSCKESTVKRPSLYQMRALYEYPAEGPEDLTFGEGDVIDILSEVNDEWLEGTCNGNIGIFPKCFAQKIQTLHL</sequence>
<dbReference type="PRINTS" id="PR00452">
    <property type="entry name" value="SH3DOMAIN"/>
</dbReference>
<dbReference type="Gene3D" id="2.30.30.40">
    <property type="entry name" value="SH3 Domains"/>
    <property type="match status" value="1"/>
</dbReference>
<dbReference type="InterPro" id="IPR051864">
    <property type="entry name" value="NCF2_NOXA1"/>
</dbReference>
<dbReference type="AlphaFoldDB" id="A0A8T2JSW8"/>
<comment type="caution">
    <text evidence="7">The sequence shown here is derived from an EMBL/GenBank/DDBJ whole genome shotgun (WGS) entry which is preliminary data.</text>
</comment>
<evidence type="ECO:0008006" key="9">
    <source>
        <dbReference type="Google" id="ProtNLM"/>
    </source>
</evidence>
<dbReference type="Gene3D" id="3.10.20.90">
    <property type="entry name" value="Phosphatidylinositol 3-kinase Catalytic Subunit, Chain A, domain 1"/>
    <property type="match status" value="1"/>
</dbReference>
<evidence type="ECO:0000313" key="8">
    <source>
        <dbReference type="Proteomes" id="UP000812440"/>
    </source>
</evidence>
<reference evidence="7" key="1">
    <citation type="thesis" date="2020" institute="ProQuest LLC" country="789 East Eisenhower Parkway, Ann Arbor, MI, USA">
        <title>Comparative Genomics and Chromosome Evolution.</title>
        <authorList>
            <person name="Mudd A.B."/>
        </authorList>
    </citation>
    <scope>NUCLEOTIDE SEQUENCE</scope>
    <source>
        <strain evidence="7">Female2</strain>
        <tissue evidence="7">Blood</tissue>
    </source>
</reference>
<dbReference type="CDD" id="cd05992">
    <property type="entry name" value="PB1"/>
    <property type="match status" value="1"/>
</dbReference>
<keyword evidence="2" id="KW-0677">Repeat</keyword>
<dbReference type="GO" id="GO:0016176">
    <property type="term" value="F:superoxide-generating NADPH oxidase activator activity"/>
    <property type="evidence" value="ECO:0007669"/>
    <property type="project" value="TreeGrafter"/>
</dbReference>
<evidence type="ECO:0000259" key="5">
    <source>
        <dbReference type="PROSITE" id="PS50002"/>
    </source>
</evidence>
<accession>A0A8T2JSW8</accession>
<name>A0A8T2JSW8_9PIPI</name>
<proteinExistence type="predicted"/>
<dbReference type="PROSITE" id="PS51745">
    <property type="entry name" value="PB1"/>
    <property type="match status" value="1"/>
</dbReference>
<dbReference type="PROSITE" id="PS50002">
    <property type="entry name" value="SH3"/>
    <property type="match status" value="1"/>
</dbReference>
<keyword evidence="3" id="KW-0802">TPR repeat</keyword>
<evidence type="ECO:0000256" key="1">
    <source>
        <dbReference type="ARBA" id="ARBA00022443"/>
    </source>
</evidence>
<dbReference type="InterPro" id="IPR036028">
    <property type="entry name" value="SH3-like_dom_sf"/>
</dbReference>
<evidence type="ECO:0000259" key="6">
    <source>
        <dbReference type="PROSITE" id="PS51745"/>
    </source>
</evidence>
<feature type="domain" description="PB1" evidence="6">
    <location>
        <begin position="1"/>
        <end position="69"/>
    </location>
</feature>
<gene>
    <name evidence="7" type="ORF">GDO86_014767</name>
</gene>
<dbReference type="SUPFAM" id="SSF54277">
    <property type="entry name" value="CAD &amp; PB1 domains"/>
    <property type="match status" value="1"/>
</dbReference>
<evidence type="ECO:0000256" key="4">
    <source>
        <dbReference type="PROSITE-ProRule" id="PRU00192"/>
    </source>
</evidence>
<feature type="domain" description="SH3" evidence="5">
    <location>
        <begin position="74"/>
        <end position="133"/>
    </location>
</feature>
<dbReference type="OrthoDB" id="9888138at2759"/>
<dbReference type="Pfam" id="PF00564">
    <property type="entry name" value="PB1"/>
    <property type="match status" value="1"/>
</dbReference>
<dbReference type="InterPro" id="IPR000270">
    <property type="entry name" value="PB1_dom"/>
</dbReference>
<dbReference type="EMBL" id="JAACNH010000003">
    <property type="protein sequence ID" value="KAG8447412.1"/>
    <property type="molecule type" value="Genomic_DNA"/>
</dbReference>
<protein>
    <recommendedName>
        <fullName evidence="9">SH3 domain-containing protein</fullName>
    </recommendedName>
</protein>
<dbReference type="SUPFAM" id="SSF50044">
    <property type="entry name" value="SH3-domain"/>
    <property type="match status" value="1"/>
</dbReference>
<evidence type="ECO:0000256" key="2">
    <source>
        <dbReference type="ARBA" id="ARBA00022737"/>
    </source>
</evidence>
<dbReference type="SMART" id="SM00326">
    <property type="entry name" value="SH3"/>
    <property type="match status" value="1"/>
</dbReference>
<dbReference type="PANTHER" id="PTHR15175:SF4">
    <property type="entry name" value="NADPH OXIDASE ACTIVATOR 1"/>
    <property type="match status" value="1"/>
</dbReference>
<keyword evidence="8" id="KW-1185">Reference proteome</keyword>
<organism evidence="7 8">
    <name type="scientific">Hymenochirus boettgeri</name>
    <name type="common">Congo dwarf clawed frog</name>
    <dbReference type="NCBI Taxonomy" id="247094"/>
    <lineage>
        <taxon>Eukaryota</taxon>
        <taxon>Metazoa</taxon>
        <taxon>Chordata</taxon>
        <taxon>Craniata</taxon>
        <taxon>Vertebrata</taxon>
        <taxon>Euteleostomi</taxon>
        <taxon>Amphibia</taxon>
        <taxon>Batrachia</taxon>
        <taxon>Anura</taxon>
        <taxon>Pipoidea</taxon>
        <taxon>Pipidae</taxon>
        <taxon>Pipinae</taxon>
        <taxon>Hymenochirus</taxon>
    </lineage>
</organism>
<dbReference type="PRINTS" id="PR00499">
    <property type="entry name" value="P67PHOX"/>
</dbReference>